<reference evidence="1 2" key="1">
    <citation type="submission" date="2015-09" db="EMBL/GenBank/DDBJ databases">
        <title>Genome announcement of multiple Pseudomonas syringae strains.</title>
        <authorList>
            <person name="Thakur S."/>
            <person name="Wang P.W."/>
            <person name="Gong Y."/>
            <person name="Weir B.S."/>
            <person name="Guttman D.S."/>
        </authorList>
    </citation>
    <scope>NUCLEOTIDE SEQUENCE [LARGE SCALE GENOMIC DNA]</scope>
    <source>
        <strain evidence="1 2">ICMP9757</strain>
    </source>
</reference>
<evidence type="ECO:0000313" key="1">
    <source>
        <dbReference type="EMBL" id="KPX17680.1"/>
    </source>
</evidence>
<comment type="caution">
    <text evidence="1">The sequence shown here is derived from an EMBL/GenBank/DDBJ whole genome shotgun (WGS) entry which is preliminary data.</text>
</comment>
<name>A0A9X0H6Q1_PSESX</name>
<sequence length="51" mass="5922">MTIKKPDTLRFSALLFPNFNYSKCFSNLLGQNRIHKIANMALLFKHATLPR</sequence>
<proteinExistence type="predicted"/>
<accession>A0A9X0H6Q1</accession>
<dbReference type="AlphaFoldDB" id="A0A9X0H6Q1"/>
<evidence type="ECO:0000313" key="2">
    <source>
        <dbReference type="Proteomes" id="UP000050345"/>
    </source>
</evidence>
<gene>
    <name evidence="1" type="ORF">ALO73_200086</name>
</gene>
<dbReference type="Proteomes" id="UP000050345">
    <property type="component" value="Unassembled WGS sequence"/>
</dbReference>
<protein>
    <submittedName>
        <fullName evidence="1">Uncharacterized protein</fullName>
    </submittedName>
</protein>
<dbReference type="EMBL" id="LJQF01000044">
    <property type="protein sequence ID" value="KPX17680.1"/>
    <property type="molecule type" value="Genomic_DNA"/>
</dbReference>
<organism evidence="1 2">
    <name type="scientific">Pseudomonas syringae pv. daphniphylli</name>
    <dbReference type="NCBI Taxonomy" id="264455"/>
    <lineage>
        <taxon>Bacteria</taxon>
        <taxon>Pseudomonadati</taxon>
        <taxon>Pseudomonadota</taxon>
        <taxon>Gammaproteobacteria</taxon>
        <taxon>Pseudomonadales</taxon>
        <taxon>Pseudomonadaceae</taxon>
        <taxon>Pseudomonas</taxon>
        <taxon>Pseudomonas syringae</taxon>
    </lineage>
</organism>